<keyword evidence="20" id="KW-1185">Reference proteome</keyword>
<keyword evidence="9 15" id="KW-0460">Magnesium</keyword>
<dbReference type="NCBIfam" id="TIGR00575">
    <property type="entry name" value="dnlj"/>
    <property type="match status" value="1"/>
</dbReference>
<comment type="function">
    <text evidence="1 15">DNA ligase that catalyzes the formation of phosphodiester linkages between 5'-phosphoryl and 3'-hydroxyl groups in double-stranded DNA using NAD as a coenzyme and as the energy source for the reaction. It is essential for DNA replication and repair of damaged DNA.</text>
</comment>
<evidence type="ECO:0000256" key="7">
    <source>
        <dbReference type="ARBA" id="ARBA00022763"/>
    </source>
</evidence>
<evidence type="ECO:0000256" key="2">
    <source>
        <dbReference type="ARBA" id="ARBA00012722"/>
    </source>
</evidence>
<dbReference type="InterPro" id="IPR018239">
    <property type="entry name" value="DNA_ligase_AS"/>
</dbReference>
<protein>
    <recommendedName>
        <fullName evidence="3 15">DNA ligase</fullName>
        <ecNumber evidence="2 15">6.5.1.2</ecNumber>
    </recommendedName>
    <alternativeName>
        <fullName evidence="15">Polydeoxyribonucleotide synthase [NAD(+)]</fullName>
    </alternativeName>
</protein>
<dbReference type="GO" id="GO:0006260">
    <property type="term" value="P:DNA replication"/>
    <property type="evidence" value="ECO:0007669"/>
    <property type="project" value="UniProtKB-KW"/>
</dbReference>
<dbReference type="Gene3D" id="1.10.287.610">
    <property type="entry name" value="Helix hairpin bin"/>
    <property type="match status" value="1"/>
</dbReference>
<dbReference type="Gene3D" id="6.20.10.30">
    <property type="match status" value="1"/>
</dbReference>
<dbReference type="FunFam" id="1.10.150.20:FF:000006">
    <property type="entry name" value="DNA ligase"/>
    <property type="match status" value="1"/>
</dbReference>
<dbReference type="Pfam" id="PF14520">
    <property type="entry name" value="HHH_5"/>
    <property type="match status" value="1"/>
</dbReference>
<feature type="binding site" evidence="15">
    <location>
        <position position="300"/>
    </location>
    <ligand>
        <name>NAD(+)</name>
        <dbReference type="ChEBI" id="CHEBI:57540"/>
    </ligand>
</feature>
<dbReference type="STRING" id="1423773.FD30_GL000305"/>
<dbReference type="InterPro" id="IPR013840">
    <property type="entry name" value="DNAligase_N"/>
</dbReference>
<dbReference type="SMART" id="SM00532">
    <property type="entry name" value="LIGANc"/>
    <property type="match status" value="1"/>
</dbReference>
<dbReference type="CDD" id="cd17748">
    <property type="entry name" value="BRCT_DNA_ligase_like"/>
    <property type="match status" value="1"/>
</dbReference>
<feature type="binding site" evidence="15">
    <location>
        <position position="324"/>
    </location>
    <ligand>
        <name>NAD(+)</name>
        <dbReference type="ChEBI" id="CHEBI:57540"/>
    </ligand>
</feature>
<dbReference type="SUPFAM" id="SSF47781">
    <property type="entry name" value="RuvA domain 2-like"/>
    <property type="match status" value="1"/>
</dbReference>
<feature type="binding site" evidence="15">
    <location>
        <position position="421"/>
    </location>
    <ligand>
        <name>Zn(2+)</name>
        <dbReference type="ChEBI" id="CHEBI:29105"/>
    </ligand>
</feature>
<evidence type="ECO:0000256" key="14">
    <source>
        <dbReference type="ARBA" id="ARBA00060881"/>
    </source>
</evidence>
<dbReference type="Proteomes" id="UP000051162">
    <property type="component" value="Unassembled WGS sequence"/>
</dbReference>
<evidence type="ECO:0000256" key="5">
    <source>
        <dbReference type="ARBA" id="ARBA00022705"/>
    </source>
</evidence>
<dbReference type="Pfam" id="PF03119">
    <property type="entry name" value="DNA_ligase_ZBD"/>
    <property type="match status" value="1"/>
</dbReference>
<dbReference type="InterPro" id="IPR004149">
    <property type="entry name" value="Znf_DNAligase_C4"/>
</dbReference>
<dbReference type="GO" id="GO:0005829">
    <property type="term" value="C:cytosol"/>
    <property type="evidence" value="ECO:0007669"/>
    <property type="project" value="TreeGrafter"/>
</dbReference>
<dbReference type="PROSITE" id="PS01056">
    <property type="entry name" value="DNA_LIGASE_N2"/>
    <property type="match status" value="1"/>
</dbReference>
<dbReference type="InterPro" id="IPR001357">
    <property type="entry name" value="BRCT_dom"/>
</dbReference>
<dbReference type="PROSITE" id="PS01055">
    <property type="entry name" value="DNA_LIGASE_N1"/>
    <property type="match status" value="1"/>
</dbReference>
<keyword evidence="4 15" id="KW-0436">Ligase</keyword>
<dbReference type="Gene3D" id="1.10.150.20">
    <property type="entry name" value="5' to 3' exonuclease, C-terminal subdomain"/>
    <property type="match status" value="2"/>
</dbReference>
<keyword evidence="12 15" id="KW-0464">Manganese</keyword>
<feature type="binding site" evidence="15">
    <location>
        <position position="418"/>
    </location>
    <ligand>
        <name>Zn(2+)</name>
        <dbReference type="ChEBI" id="CHEBI:29105"/>
    </ligand>
</feature>
<evidence type="ECO:0000256" key="16">
    <source>
        <dbReference type="RuleBase" id="RU000618"/>
    </source>
</evidence>
<dbReference type="SMART" id="SM00292">
    <property type="entry name" value="BRCT"/>
    <property type="match status" value="1"/>
</dbReference>
<keyword evidence="10 15" id="KW-0520">NAD</keyword>
<dbReference type="PANTHER" id="PTHR23389">
    <property type="entry name" value="CHROMOSOME TRANSMISSION FIDELITY FACTOR 18"/>
    <property type="match status" value="1"/>
</dbReference>
<dbReference type="PANTHER" id="PTHR23389:SF9">
    <property type="entry name" value="DNA LIGASE"/>
    <property type="match status" value="1"/>
</dbReference>
<dbReference type="SUPFAM" id="SSF50249">
    <property type="entry name" value="Nucleic acid-binding proteins"/>
    <property type="match status" value="1"/>
</dbReference>
<keyword evidence="11 15" id="KW-0234">DNA repair</keyword>
<dbReference type="RefSeq" id="WP_056944623.1">
    <property type="nucleotide sequence ID" value="NZ_AZDT01000055.1"/>
</dbReference>
<dbReference type="Pfam" id="PF03120">
    <property type="entry name" value="OB_DNA_ligase"/>
    <property type="match status" value="1"/>
</dbReference>
<dbReference type="InterPro" id="IPR041663">
    <property type="entry name" value="DisA/LigA_HHH"/>
</dbReference>
<evidence type="ECO:0000256" key="12">
    <source>
        <dbReference type="ARBA" id="ARBA00023211"/>
    </source>
</evidence>
<dbReference type="Pfam" id="PF01653">
    <property type="entry name" value="DNA_ligase_aden"/>
    <property type="match status" value="1"/>
</dbReference>
<dbReference type="FunFam" id="2.40.50.140:FF:000012">
    <property type="entry name" value="DNA ligase"/>
    <property type="match status" value="1"/>
</dbReference>
<keyword evidence="6 15" id="KW-0479">Metal-binding</keyword>
<dbReference type="InterPro" id="IPR004150">
    <property type="entry name" value="NAD_DNA_ligase_OB"/>
</dbReference>
<dbReference type="OrthoDB" id="9759736at2"/>
<dbReference type="InterPro" id="IPR033136">
    <property type="entry name" value="DNA_ligase_CS"/>
</dbReference>
<dbReference type="InterPro" id="IPR036420">
    <property type="entry name" value="BRCT_dom_sf"/>
</dbReference>
<comment type="catalytic activity">
    <reaction evidence="13 15 16">
        <text>NAD(+) + (deoxyribonucleotide)n-3'-hydroxyl + 5'-phospho-(deoxyribonucleotide)m = (deoxyribonucleotide)n+m + AMP + beta-nicotinamide D-nucleotide.</text>
        <dbReference type="EC" id="6.5.1.2"/>
    </reaction>
</comment>
<dbReference type="EMBL" id="AZDT01000055">
    <property type="protein sequence ID" value="KRK73729.1"/>
    <property type="molecule type" value="Genomic_DNA"/>
</dbReference>
<dbReference type="SUPFAM" id="SSF56091">
    <property type="entry name" value="DNA ligase/mRNA capping enzyme, catalytic domain"/>
    <property type="match status" value="1"/>
</dbReference>
<gene>
    <name evidence="15" type="primary">ligA</name>
    <name evidence="19" type="ORF">FD30_GL000305</name>
</gene>
<dbReference type="GO" id="GO:0003911">
    <property type="term" value="F:DNA ligase (NAD+) activity"/>
    <property type="evidence" value="ECO:0007669"/>
    <property type="project" value="UniProtKB-UniRule"/>
</dbReference>
<reference evidence="19 20" key="1">
    <citation type="journal article" date="2015" name="Genome Announc.">
        <title>Expanding the biotechnology potential of lactobacilli through comparative genomics of 213 strains and associated genera.</title>
        <authorList>
            <person name="Sun Z."/>
            <person name="Harris H.M."/>
            <person name="McCann A."/>
            <person name="Guo C."/>
            <person name="Argimon S."/>
            <person name="Zhang W."/>
            <person name="Yang X."/>
            <person name="Jeffery I.B."/>
            <person name="Cooney J.C."/>
            <person name="Kagawa T.F."/>
            <person name="Liu W."/>
            <person name="Song Y."/>
            <person name="Salvetti E."/>
            <person name="Wrobel A."/>
            <person name="Rasinkangas P."/>
            <person name="Parkhill J."/>
            <person name="Rea M.C."/>
            <person name="O'Sullivan O."/>
            <person name="Ritari J."/>
            <person name="Douillard F.P."/>
            <person name="Paul Ross R."/>
            <person name="Yang R."/>
            <person name="Briner A.E."/>
            <person name="Felis G.E."/>
            <person name="de Vos W.M."/>
            <person name="Barrangou R."/>
            <person name="Klaenhammer T.R."/>
            <person name="Caufield P.W."/>
            <person name="Cui Y."/>
            <person name="Zhang H."/>
            <person name="O'Toole P.W."/>
        </authorList>
    </citation>
    <scope>NUCLEOTIDE SEQUENCE [LARGE SCALE GENOMIC DNA]</scope>
    <source>
        <strain evidence="19 20">DSM 19117</strain>
    </source>
</reference>
<dbReference type="GO" id="GO:0006281">
    <property type="term" value="P:DNA repair"/>
    <property type="evidence" value="ECO:0007669"/>
    <property type="project" value="UniProtKB-KW"/>
</dbReference>
<dbReference type="InterPro" id="IPR013839">
    <property type="entry name" value="DNAligase_adenylation"/>
</dbReference>
<feature type="binding site" evidence="15">
    <location>
        <position position="441"/>
    </location>
    <ligand>
        <name>Zn(2+)</name>
        <dbReference type="ChEBI" id="CHEBI:29105"/>
    </ligand>
</feature>
<accession>A0A0R1JZB9</accession>
<feature type="binding site" evidence="15">
    <location>
        <begin position="45"/>
        <end position="49"/>
    </location>
    <ligand>
        <name>NAD(+)</name>
        <dbReference type="ChEBI" id="CHEBI:57540"/>
    </ligand>
</feature>
<evidence type="ECO:0000313" key="20">
    <source>
        <dbReference type="Proteomes" id="UP000051162"/>
    </source>
</evidence>
<sequence length="683" mass="74202">MESESQKPVKELTQHQAAEEAADLRPQLIDWGKQYYDADAPAVEDDVYDRVYARLVALETAFPAIVTADSPTQHVGGSARGDLPKVRHEIPMLSLGDVFSIDELKDFDARLRENVPANYAGFDYNCELKIDGLAINLHYENGKFVQGSTRGNGQIGEDITANLATLPSIPKTLTRPLTIDVRGECYMPKQAFLDLNQRREAQGQAPFANPRNAAAGSLRQLDVQVTADRKLATFMYNIADYDPLDTRTQSGLLDELAELGFSTNPTYQVAHDMDDVQAYITTYTGQRADLAYGIDGIVIKANPLPLQRAMGATVKVPRWAIAYKFPPEEVETVVTDIEWTVGRTGIVTPTAVMNPVQLAGSTVARASLHNPDYLEVKDIRLGDTVLLHKAGDIIPEISQYVAAKRPADAQPYPIPTHCPSCGAELVHLDEEVALRCINPSCPAQLAEGMNHFASRNAMNIAGLGPQIVAQLFDRHLVTDVASLYQLTSDQLLTLDKFGEKSAQNLLTAIDNSRNNSLERLLFGLGIRHVGAKAARSIAAHFGDIQHLMAADADAIVAIDTIGQIIADSVVTYFSTDQVHQLIDRLAAVGVNLTYTSGAVVTASDSPFANQRVVLTGKLQELTRPEATEWLEQHGATVTGSVSKKTDLLIAGEAAGSKLTKAQKLGITIWNEAQLQAAMTENNG</sequence>
<dbReference type="Gene3D" id="3.30.470.30">
    <property type="entry name" value="DNA ligase/mRNA capping enzyme"/>
    <property type="match status" value="1"/>
</dbReference>
<keyword evidence="5 15" id="KW-0235">DNA replication</keyword>
<feature type="region of interest" description="Disordered" evidence="17">
    <location>
        <begin position="1"/>
        <end position="21"/>
    </location>
</feature>
<organism evidence="19 20">
    <name type="scientific">Levilactobacillus namurensis DSM 19117</name>
    <dbReference type="NCBI Taxonomy" id="1423773"/>
    <lineage>
        <taxon>Bacteria</taxon>
        <taxon>Bacillati</taxon>
        <taxon>Bacillota</taxon>
        <taxon>Bacilli</taxon>
        <taxon>Lactobacillales</taxon>
        <taxon>Lactobacillaceae</taxon>
        <taxon>Levilactobacillus</taxon>
    </lineage>
</organism>
<dbReference type="GeneID" id="84783199"/>
<dbReference type="CDD" id="cd00114">
    <property type="entry name" value="LIGANc"/>
    <property type="match status" value="1"/>
</dbReference>
<evidence type="ECO:0000256" key="4">
    <source>
        <dbReference type="ARBA" id="ARBA00022598"/>
    </source>
</evidence>
<evidence type="ECO:0000256" key="11">
    <source>
        <dbReference type="ARBA" id="ARBA00023204"/>
    </source>
</evidence>
<feature type="domain" description="BRCT" evidence="18">
    <location>
        <begin position="602"/>
        <end position="668"/>
    </location>
</feature>
<evidence type="ECO:0000256" key="9">
    <source>
        <dbReference type="ARBA" id="ARBA00022842"/>
    </source>
</evidence>
<dbReference type="GO" id="GO:0046872">
    <property type="term" value="F:metal ion binding"/>
    <property type="evidence" value="ECO:0007669"/>
    <property type="project" value="UniProtKB-KW"/>
</dbReference>
<feature type="binding site" evidence="15">
    <location>
        <position position="436"/>
    </location>
    <ligand>
        <name>Zn(2+)</name>
        <dbReference type="ChEBI" id="CHEBI:29105"/>
    </ligand>
</feature>
<evidence type="ECO:0000256" key="15">
    <source>
        <dbReference type="HAMAP-Rule" id="MF_01588"/>
    </source>
</evidence>
<dbReference type="EC" id="6.5.1.2" evidence="2 15"/>
<feature type="active site" description="N6-AMP-lysine intermediate" evidence="15">
    <location>
        <position position="129"/>
    </location>
</feature>
<evidence type="ECO:0000256" key="8">
    <source>
        <dbReference type="ARBA" id="ARBA00022833"/>
    </source>
</evidence>
<dbReference type="InterPro" id="IPR012340">
    <property type="entry name" value="NA-bd_OB-fold"/>
</dbReference>
<comment type="caution">
    <text evidence="19">The sequence shown here is derived from an EMBL/GenBank/DDBJ whole genome shotgun (WGS) entry which is preliminary data.</text>
</comment>
<comment type="similarity">
    <text evidence="14 15">Belongs to the NAD-dependent DNA ligase family. LigA subfamily.</text>
</comment>
<evidence type="ECO:0000256" key="6">
    <source>
        <dbReference type="ARBA" id="ARBA00022723"/>
    </source>
</evidence>
<dbReference type="Pfam" id="PF12826">
    <property type="entry name" value="HHH_2"/>
    <property type="match status" value="1"/>
</dbReference>
<dbReference type="InterPro" id="IPR001679">
    <property type="entry name" value="DNA_ligase"/>
</dbReference>
<keyword evidence="7 15" id="KW-0227">DNA damage</keyword>
<dbReference type="Gene3D" id="3.40.50.10190">
    <property type="entry name" value="BRCT domain"/>
    <property type="match status" value="1"/>
</dbReference>
<dbReference type="HAMAP" id="MF_01588">
    <property type="entry name" value="DNA_ligase_A"/>
    <property type="match status" value="1"/>
</dbReference>
<dbReference type="SUPFAM" id="SSF52113">
    <property type="entry name" value="BRCT domain"/>
    <property type="match status" value="1"/>
</dbReference>
<comment type="cofactor">
    <cofactor evidence="15">
        <name>Mg(2+)</name>
        <dbReference type="ChEBI" id="CHEBI:18420"/>
    </cofactor>
    <cofactor evidence="15">
        <name>Mn(2+)</name>
        <dbReference type="ChEBI" id="CHEBI:29035"/>
    </cofactor>
</comment>
<evidence type="ECO:0000256" key="17">
    <source>
        <dbReference type="SAM" id="MobiDB-lite"/>
    </source>
</evidence>
<evidence type="ECO:0000313" key="19">
    <source>
        <dbReference type="EMBL" id="KRK73729.1"/>
    </source>
</evidence>
<evidence type="ECO:0000256" key="1">
    <source>
        <dbReference type="ARBA" id="ARBA00004067"/>
    </source>
</evidence>
<dbReference type="FunFam" id="3.30.470.30:FF:000001">
    <property type="entry name" value="DNA ligase"/>
    <property type="match status" value="1"/>
</dbReference>
<feature type="binding site" evidence="15">
    <location>
        <position position="150"/>
    </location>
    <ligand>
        <name>NAD(+)</name>
        <dbReference type="ChEBI" id="CHEBI:57540"/>
    </ligand>
</feature>
<dbReference type="AlphaFoldDB" id="A0A0R1JZB9"/>
<name>A0A0R1JZB9_9LACO</name>
<keyword evidence="8 15" id="KW-0862">Zinc</keyword>
<evidence type="ECO:0000256" key="10">
    <source>
        <dbReference type="ARBA" id="ARBA00023027"/>
    </source>
</evidence>
<dbReference type="PIRSF" id="PIRSF001604">
    <property type="entry name" value="LigA"/>
    <property type="match status" value="1"/>
</dbReference>
<evidence type="ECO:0000256" key="13">
    <source>
        <dbReference type="ARBA" id="ARBA00034005"/>
    </source>
</evidence>
<feature type="compositionally biased region" description="Basic and acidic residues" evidence="17">
    <location>
        <begin position="1"/>
        <end position="13"/>
    </location>
</feature>
<feature type="binding site" evidence="15">
    <location>
        <position position="127"/>
    </location>
    <ligand>
        <name>NAD(+)</name>
        <dbReference type="ChEBI" id="CHEBI:57540"/>
    </ligand>
</feature>
<dbReference type="Gene3D" id="2.40.50.140">
    <property type="entry name" value="Nucleic acid-binding proteins"/>
    <property type="match status" value="1"/>
</dbReference>
<evidence type="ECO:0000259" key="18">
    <source>
        <dbReference type="PROSITE" id="PS50172"/>
    </source>
</evidence>
<evidence type="ECO:0000256" key="3">
    <source>
        <dbReference type="ARBA" id="ARBA00013308"/>
    </source>
</evidence>
<feature type="binding site" evidence="15">
    <location>
        <begin position="94"/>
        <end position="95"/>
    </location>
    <ligand>
        <name>NAD(+)</name>
        <dbReference type="ChEBI" id="CHEBI:57540"/>
    </ligand>
</feature>
<proteinExistence type="inferred from homology"/>
<feature type="binding site" evidence="15">
    <location>
        <position position="184"/>
    </location>
    <ligand>
        <name>NAD(+)</name>
        <dbReference type="ChEBI" id="CHEBI:57540"/>
    </ligand>
</feature>
<dbReference type="PROSITE" id="PS50172">
    <property type="entry name" value="BRCT"/>
    <property type="match status" value="1"/>
</dbReference>
<dbReference type="Pfam" id="PF00533">
    <property type="entry name" value="BRCT"/>
    <property type="match status" value="1"/>
</dbReference>
<dbReference type="NCBIfam" id="NF005932">
    <property type="entry name" value="PRK07956.1"/>
    <property type="match status" value="1"/>
</dbReference>
<dbReference type="PATRIC" id="fig|1423773.3.peg.310"/>
<dbReference type="FunFam" id="1.10.150.20:FF:000007">
    <property type="entry name" value="DNA ligase"/>
    <property type="match status" value="1"/>
</dbReference>
<dbReference type="InterPro" id="IPR010994">
    <property type="entry name" value="RuvA_2-like"/>
</dbReference>